<dbReference type="OrthoDB" id="5184628at2"/>
<evidence type="ECO:0000313" key="3">
    <source>
        <dbReference type="Proteomes" id="UP000192359"/>
    </source>
</evidence>
<dbReference type="EMBL" id="LXWF01000011">
    <property type="protein sequence ID" value="ORC22013.1"/>
    <property type="molecule type" value="Genomic_DNA"/>
</dbReference>
<gene>
    <name evidence="2" type="ORF">A7979_00370</name>
</gene>
<dbReference type="InterPro" id="IPR003477">
    <property type="entry name" value="PemK-like"/>
</dbReference>
<feature type="region of interest" description="Disordered" evidence="1">
    <location>
        <begin position="19"/>
        <end position="99"/>
    </location>
</feature>
<organism evidence="2 3">
    <name type="scientific">Rothia nasimurium</name>
    <dbReference type="NCBI Taxonomy" id="85336"/>
    <lineage>
        <taxon>Bacteria</taxon>
        <taxon>Bacillati</taxon>
        <taxon>Actinomycetota</taxon>
        <taxon>Actinomycetes</taxon>
        <taxon>Micrococcales</taxon>
        <taxon>Micrococcaceae</taxon>
        <taxon>Rothia</taxon>
    </lineage>
</organism>
<dbReference type="Proteomes" id="UP000192359">
    <property type="component" value="Unassembled WGS sequence"/>
</dbReference>
<evidence type="ECO:0000256" key="1">
    <source>
        <dbReference type="SAM" id="MobiDB-lite"/>
    </source>
</evidence>
<keyword evidence="3" id="KW-1185">Reference proteome</keyword>
<feature type="compositionally biased region" description="Polar residues" evidence="1">
    <location>
        <begin position="88"/>
        <end position="98"/>
    </location>
</feature>
<protein>
    <recommendedName>
        <fullName evidence="4">Type II toxin-antitoxin system PemK/MazF family toxin</fullName>
    </recommendedName>
</protein>
<comment type="caution">
    <text evidence="2">The sequence shown here is derived from an EMBL/GenBank/DDBJ whole genome shotgun (WGS) entry which is preliminary data.</text>
</comment>
<dbReference type="RefSeq" id="WP_083091061.1">
    <property type="nucleotide sequence ID" value="NZ_LXWF01000011.1"/>
</dbReference>
<dbReference type="AlphaFoldDB" id="A0A1Y1RQK4"/>
<reference evidence="2 3" key="1">
    <citation type="submission" date="2016-05" db="EMBL/GenBank/DDBJ databases">
        <title>Draft genome sequence of a porcine commensal Rothia nasimurium.</title>
        <authorList>
            <person name="Gaiser R.A."/>
            <person name="Van Baarlen P."/>
            <person name="Wells J.M."/>
        </authorList>
    </citation>
    <scope>NUCLEOTIDE SEQUENCE [LARGE SCALE GENOMIC DNA]</scope>
    <source>
        <strain evidence="2 3">PT-32</strain>
    </source>
</reference>
<dbReference type="Pfam" id="PF02452">
    <property type="entry name" value="PemK_toxin"/>
    <property type="match status" value="1"/>
</dbReference>
<feature type="compositionally biased region" description="Polar residues" evidence="1">
    <location>
        <begin position="27"/>
        <end position="37"/>
    </location>
</feature>
<sequence>MRTISQALNLGQKVYREWNKYQKKKNGQQTSPRTSEPQAGRDAGARSNGQGDFGAFGTQAEQQRPAETARPAPPSNPYASGSPYGEAQPSSDSGSWQNGGYPGDYFGSVAFDYSPALDGDADPGEIVWAWVPFEEDYSQGKDRPVLIVGRSDSYLLGLMLTSKDHTEGRGADSNYLDIGSGVWDKEGRDSEVKLDRVIQLNPGGIRREGAVMDRAIFDAIAQAFQQR</sequence>
<evidence type="ECO:0008006" key="4">
    <source>
        <dbReference type="Google" id="ProtNLM"/>
    </source>
</evidence>
<dbReference type="GO" id="GO:0003677">
    <property type="term" value="F:DNA binding"/>
    <property type="evidence" value="ECO:0007669"/>
    <property type="project" value="InterPro"/>
</dbReference>
<dbReference type="SUPFAM" id="SSF50118">
    <property type="entry name" value="Cell growth inhibitor/plasmid maintenance toxic component"/>
    <property type="match status" value="1"/>
</dbReference>
<proteinExistence type="predicted"/>
<evidence type="ECO:0000313" key="2">
    <source>
        <dbReference type="EMBL" id="ORC22013.1"/>
    </source>
</evidence>
<accession>A0A1Y1RQK4</accession>
<name>A0A1Y1RQK4_9MICC</name>